<proteinExistence type="predicted"/>
<dbReference type="Proteomes" id="UP001497383">
    <property type="component" value="Chromosome 1"/>
</dbReference>
<dbReference type="PANTHER" id="PTHR21600">
    <property type="entry name" value="MITOCHONDRIAL RNA PSEUDOURIDINE SYNTHASE"/>
    <property type="match status" value="1"/>
</dbReference>
<dbReference type="Gene3D" id="3.30.2350.10">
    <property type="entry name" value="Pseudouridine synthase"/>
    <property type="match status" value="1"/>
</dbReference>
<organism evidence="2 3">
    <name type="scientific">Lodderomyces beijingensis</name>
    <dbReference type="NCBI Taxonomy" id="1775926"/>
    <lineage>
        <taxon>Eukaryota</taxon>
        <taxon>Fungi</taxon>
        <taxon>Dikarya</taxon>
        <taxon>Ascomycota</taxon>
        <taxon>Saccharomycotina</taxon>
        <taxon>Pichiomycetes</taxon>
        <taxon>Debaryomycetaceae</taxon>
        <taxon>Candida/Lodderomyces clade</taxon>
        <taxon>Lodderomyces</taxon>
    </lineage>
</organism>
<evidence type="ECO:0000313" key="3">
    <source>
        <dbReference type="Proteomes" id="UP001497383"/>
    </source>
</evidence>
<name>A0ABP0ZER1_9ASCO</name>
<dbReference type="Pfam" id="PF00849">
    <property type="entry name" value="PseudoU_synth_2"/>
    <property type="match status" value="1"/>
</dbReference>
<evidence type="ECO:0000313" key="2">
    <source>
        <dbReference type="EMBL" id="CAK9435560.1"/>
    </source>
</evidence>
<dbReference type="SUPFAM" id="SSF55120">
    <property type="entry name" value="Pseudouridine synthase"/>
    <property type="match status" value="1"/>
</dbReference>
<dbReference type="InterPro" id="IPR006145">
    <property type="entry name" value="PsdUridine_synth_RsuA/RluA"/>
</dbReference>
<protein>
    <recommendedName>
        <fullName evidence="1">Pseudouridine synthase RsuA/RluA-like domain-containing protein</fullName>
    </recommendedName>
</protein>
<dbReference type="InterPro" id="IPR006224">
    <property type="entry name" value="PsdUridine_synth_RluA-like_CS"/>
</dbReference>
<dbReference type="EMBL" id="OZ022405">
    <property type="protein sequence ID" value="CAK9435560.1"/>
    <property type="molecule type" value="Genomic_DNA"/>
</dbReference>
<evidence type="ECO:0000259" key="1">
    <source>
        <dbReference type="Pfam" id="PF00849"/>
    </source>
</evidence>
<feature type="domain" description="Pseudouridine synthase RsuA/RluA-like" evidence="1">
    <location>
        <begin position="114"/>
        <end position="265"/>
    </location>
</feature>
<sequence>MSRIIVENGIRKVLPHYVNFKTHPKKRWVGKTLVELFKHDFGEPESLILDDIASGSLYVENNVGTSKPSSTLKGIEVLKDRRIELKDLIHYCKHVHEPSIAWNGPVKVIFEDDDVIVVDKPAGIPTHPTGAYNYNTFSAIVKDTYGLESIWTCHRLDKVTSGILILCKNKEAAVGYSNLLVSKKDSVKKTYLARVDGKFPEGKYRYTCPTITINMNGYIEPDNLEALKADTSTLFERVRYNENLNQSIVKCQPISGKFHQIRIHLTRLGYPISNDYFYKPKDESSTYALRCKIEHELYAMLFKKFPQFSQMRGDLDTGEDEIKTVDMKAVLNDDANESQVFETLARLKAEHSAHINMRKKTRCKECNRLVFEESYVSVDSRIYLHSLSFEFGDSKFETDLPSWSLV</sequence>
<dbReference type="RefSeq" id="XP_066827225.1">
    <property type="nucleotide sequence ID" value="XM_066972916.1"/>
</dbReference>
<keyword evidence="3" id="KW-1185">Reference proteome</keyword>
<reference evidence="2 3" key="1">
    <citation type="submission" date="2024-03" db="EMBL/GenBank/DDBJ databases">
        <authorList>
            <person name="Brejova B."/>
        </authorList>
    </citation>
    <scope>NUCLEOTIDE SEQUENCE [LARGE SCALE GENOMIC DNA]</scope>
    <source>
        <strain evidence="2 3">CBS 14171</strain>
    </source>
</reference>
<dbReference type="InterPro" id="IPR020103">
    <property type="entry name" value="PsdUridine_synth_cat_dom_sf"/>
</dbReference>
<dbReference type="InterPro" id="IPR050188">
    <property type="entry name" value="RluA_PseudoU_synthase"/>
</dbReference>
<gene>
    <name evidence="2" type="ORF">LODBEIA_P02870</name>
</gene>
<dbReference type="PANTHER" id="PTHR21600:SF40">
    <property type="entry name" value="PSEUDOURIDYLATE SYNTHASE RPUSD2"/>
    <property type="match status" value="1"/>
</dbReference>
<dbReference type="PROSITE" id="PS01129">
    <property type="entry name" value="PSI_RLU"/>
    <property type="match status" value="1"/>
</dbReference>
<dbReference type="CDD" id="cd02557">
    <property type="entry name" value="PseudoU_synth_ScRIB2"/>
    <property type="match status" value="1"/>
</dbReference>
<accession>A0ABP0ZER1</accession>
<dbReference type="GeneID" id="92205483"/>